<gene>
    <name evidence="2" type="ORF">MUB46_22510</name>
</gene>
<dbReference type="Proteomes" id="UP001320898">
    <property type="component" value="Unassembled WGS sequence"/>
</dbReference>
<dbReference type="AlphaFoldDB" id="A0AAW5R5I6"/>
<evidence type="ECO:0000259" key="1">
    <source>
        <dbReference type="Pfam" id="PF00294"/>
    </source>
</evidence>
<dbReference type="GO" id="GO:0016301">
    <property type="term" value="F:kinase activity"/>
    <property type="evidence" value="ECO:0007669"/>
    <property type="project" value="UniProtKB-KW"/>
</dbReference>
<organism evidence="2 3">
    <name type="scientific">Microbaculum marinisediminis</name>
    <dbReference type="NCBI Taxonomy" id="2931392"/>
    <lineage>
        <taxon>Bacteria</taxon>
        <taxon>Pseudomonadati</taxon>
        <taxon>Pseudomonadota</taxon>
        <taxon>Alphaproteobacteria</taxon>
        <taxon>Hyphomicrobiales</taxon>
        <taxon>Tepidamorphaceae</taxon>
        <taxon>Microbaculum</taxon>
    </lineage>
</organism>
<evidence type="ECO:0000313" key="2">
    <source>
        <dbReference type="EMBL" id="MCT8974647.1"/>
    </source>
</evidence>
<feature type="domain" description="Carbohydrate kinase PfkB" evidence="1">
    <location>
        <begin position="22"/>
        <end position="98"/>
    </location>
</feature>
<sequence length="117" mass="11811">MADSRVAYGTTPRLQRWPLACAHAVIHAAVAGCDIALPGRDDAVKLAGSDDPDMIADVCLGLGWGLTLGADGTLVATRDRRNHVPALRVEAADATGAGCAPVAVTSVPAGGTTPQGR</sequence>
<dbReference type="InterPro" id="IPR029056">
    <property type="entry name" value="Ribokinase-like"/>
</dbReference>
<evidence type="ECO:0000313" key="3">
    <source>
        <dbReference type="Proteomes" id="UP001320898"/>
    </source>
</evidence>
<accession>A0AAW5R5I6</accession>
<dbReference type="EMBL" id="JALIDZ010000013">
    <property type="protein sequence ID" value="MCT8974647.1"/>
    <property type="molecule type" value="Genomic_DNA"/>
</dbReference>
<comment type="caution">
    <text evidence="2">The sequence shown here is derived from an EMBL/GenBank/DDBJ whole genome shotgun (WGS) entry which is preliminary data.</text>
</comment>
<keyword evidence="2" id="KW-0808">Transferase</keyword>
<keyword evidence="3" id="KW-1185">Reference proteome</keyword>
<protein>
    <submittedName>
        <fullName evidence="2">PfkB family carbohydrate kinase</fullName>
    </submittedName>
</protein>
<dbReference type="SUPFAM" id="SSF53613">
    <property type="entry name" value="Ribokinase-like"/>
    <property type="match status" value="1"/>
</dbReference>
<dbReference type="Gene3D" id="3.40.1190.20">
    <property type="match status" value="1"/>
</dbReference>
<dbReference type="InterPro" id="IPR011611">
    <property type="entry name" value="PfkB_dom"/>
</dbReference>
<reference evidence="2 3" key="1">
    <citation type="submission" date="2022-04" db="EMBL/GenBank/DDBJ databases">
        <authorList>
            <person name="Ye Y.-Q."/>
            <person name="Du Z.-J."/>
        </authorList>
    </citation>
    <scope>NUCLEOTIDE SEQUENCE [LARGE SCALE GENOMIC DNA]</scope>
    <source>
        <strain evidence="2 3">A6E488</strain>
    </source>
</reference>
<keyword evidence="2" id="KW-0418">Kinase</keyword>
<name>A0AAW5R5I6_9HYPH</name>
<dbReference type="PROSITE" id="PS51257">
    <property type="entry name" value="PROKAR_LIPOPROTEIN"/>
    <property type="match status" value="1"/>
</dbReference>
<proteinExistence type="predicted"/>
<dbReference type="Pfam" id="PF00294">
    <property type="entry name" value="PfkB"/>
    <property type="match status" value="1"/>
</dbReference>
<dbReference type="RefSeq" id="WP_261618231.1">
    <property type="nucleotide sequence ID" value="NZ_JALIDZ010000013.1"/>
</dbReference>